<dbReference type="PROSITE" id="PS50040">
    <property type="entry name" value="EF1G_C"/>
    <property type="match status" value="1"/>
</dbReference>
<evidence type="ECO:0000313" key="9">
    <source>
        <dbReference type="Proteomes" id="UP001301350"/>
    </source>
</evidence>
<dbReference type="Gene3D" id="3.30.70.1010">
    <property type="entry name" value="Translation elongation factor EF1B, gamma chain, conserved domain"/>
    <property type="match status" value="1"/>
</dbReference>
<keyword evidence="9" id="KW-1185">Reference proteome</keyword>
<comment type="caution">
    <text evidence="8">The sequence shown here is derived from an EMBL/GenBank/DDBJ whole genome shotgun (WGS) entry which is preliminary data.</text>
</comment>
<dbReference type="InterPro" id="IPR040079">
    <property type="entry name" value="Glutathione_S-Trfase"/>
</dbReference>
<evidence type="ECO:0000256" key="2">
    <source>
        <dbReference type="ARBA" id="ARBA00022917"/>
    </source>
</evidence>
<evidence type="ECO:0008006" key="10">
    <source>
        <dbReference type="Google" id="ProtNLM"/>
    </source>
</evidence>
<evidence type="ECO:0000256" key="3">
    <source>
        <dbReference type="PROSITE-ProRule" id="PRU00519"/>
    </source>
</evidence>
<dbReference type="SUPFAM" id="SSF47616">
    <property type="entry name" value="GST C-terminal domain-like"/>
    <property type="match status" value="1"/>
</dbReference>
<protein>
    <recommendedName>
        <fullName evidence="10">Elongation factor 1-gamma</fullName>
    </recommendedName>
</protein>
<dbReference type="SFLD" id="SFLDG00358">
    <property type="entry name" value="Main_(cytGST)"/>
    <property type="match status" value="1"/>
</dbReference>
<dbReference type="PROSITE" id="PS50405">
    <property type="entry name" value="GST_CTER"/>
    <property type="match status" value="1"/>
</dbReference>
<dbReference type="CDD" id="cd03044">
    <property type="entry name" value="GST_N_EF1Bgamma"/>
    <property type="match status" value="1"/>
</dbReference>
<evidence type="ECO:0000313" key="8">
    <source>
        <dbReference type="EMBL" id="KAK4536001.1"/>
    </source>
</evidence>
<dbReference type="SUPFAM" id="SSF52833">
    <property type="entry name" value="Thioredoxin-like"/>
    <property type="match status" value="1"/>
</dbReference>
<evidence type="ECO:0000259" key="6">
    <source>
        <dbReference type="PROSITE" id="PS50404"/>
    </source>
</evidence>
<dbReference type="PROSITE" id="PS50404">
    <property type="entry name" value="GST_NTER"/>
    <property type="match status" value="1"/>
</dbReference>
<dbReference type="InterPro" id="IPR004045">
    <property type="entry name" value="Glutathione_S-Trfase_N"/>
</dbReference>
<dbReference type="FunFam" id="1.20.1050.10:FF:000006">
    <property type="entry name" value="Elongation factor 1 gamma"/>
    <property type="match status" value="1"/>
</dbReference>
<dbReference type="GO" id="GO:0005737">
    <property type="term" value="C:cytoplasm"/>
    <property type="evidence" value="ECO:0007669"/>
    <property type="project" value="TreeGrafter"/>
</dbReference>
<evidence type="ECO:0000256" key="4">
    <source>
        <dbReference type="SAM" id="MobiDB-lite"/>
    </source>
</evidence>
<reference evidence="8 9" key="1">
    <citation type="submission" date="2022-07" db="EMBL/GenBank/DDBJ databases">
        <title>Genome-wide signatures of adaptation to extreme environments.</title>
        <authorList>
            <person name="Cho C.H."/>
            <person name="Yoon H.S."/>
        </authorList>
    </citation>
    <scope>NUCLEOTIDE SEQUENCE [LARGE SCALE GENOMIC DNA]</scope>
    <source>
        <strain evidence="8 9">DBV 063 E5</strain>
    </source>
</reference>
<dbReference type="InterPro" id="IPR036282">
    <property type="entry name" value="Glutathione-S-Trfase_C_sf"/>
</dbReference>
<feature type="domain" description="EF-1-gamma C-terminal" evidence="5">
    <location>
        <begin position="255"/>
        <end position="425"/>
    </location>
</feature>
<accession>A0AAV9IV17</accession>
<dbReference type="Pfam" id="PF00043">
    <property type="entry name" value="GST_C"/>
    <property type="match status" value="1"/>
</dbReference>
<keyword evidence="2 3" id="KW-0648">Protein biosynthesis</keyword>
<dbReference type="PANTHER" id="PTHR43986">
    <property type="entry name" value="ELONGATION FACTOR 1-GAMMA"/>
    <property type="match status" value="1"/>
</dbReference>
<organism evidence="8 9">
    <name type="scientific">Cyanidium caldarium</name>
    <name type="common">Red alga</name>
    <dbReference type="NCBI Taxonomy" id="2771"/>
    <lineage>
        <taxon>Eukaryota</taxon>
        <taxon>Rhodophyta</taxon>
        <taxon>Bangiophyceae</taxon>
        <taxon>Cyanidiales</taxon>
        <taxon>Cyanidiaceae</taxon>
        <taxon>Cyanidium</taxon>
    </lineage>
</organism>
<gene>
    <name evidence="8" type="ORF">CDCA_CDCA07G2026</name>
</gene>
<evidence type="ECO:0000256" key="1">
    <source>
        <dbReference type="ARBA" id="ARBA00022768"/>
    </source>
</evidence>
<proteinExistence type="predicted"/>
<dbReference type="SFLD" id="SFLDS00019">
    <property type="entry name" value="Glutathione_Transferase_(cytos"/>
    <property type="match status" value="1"/>
</dbReference>
<dbReference type="SUPFAM" id="SSF89942">
    <property type="entry name" value="eEF1-gamma domain"/>
    <property type="match status" value="1"/>
</dbReference>
<sequence>MKLLTYPGNPRAWKVLIVAQYAGVRIDVPGDFQFLVDNRKPEFYRLSPTGQVPVLMLDDGRGVFESTAVARYVAKVGGRTELLGGDDAYTQAQVDAFCDLAACGVDPYARHTIYPSKFSAHFQPDTARCAEAIGILKQALDGLERHLLQHTFLVGERITLADVAMCMSLYWFFECVFDPEMLKQYRSLKRWFLTCVGQPEFVSVIGSELRLCQKRPSYAPPPEAEKPTAAATATTAAAEAPEAADGEEESASKKAKNAFDLLPKSAFNLDAAKRLYSNADDSRAVMNQIWDELFDREGYGVYIVRYKYNNELGKTFMAANLLNGWFQRMDHLRKYLFGSMLVFGSSGAAGSCAIGGAFIVRGGGGPGLPTPLQQVDDVNLYTWTPADVYGTHRQLVNDLFAWEGAFEGMGAEYAGKPVATGKNFK</sequence>
<dbReference type="SMART" id="SM01183">
    <property type="entry name" value="EF1G"/>
    <property type="match status" value="1"/>
</dbReference>
<dbReference type="Gene3D" id="1.20.1050.10">
    <property type="match status" value="1"/>
</dbReference>
<dbReference type="EMBL" id="JANCYW010000007">
    <property type="protein sequence ID" value="KAK4536001.1"/>
    <property type="molecule type" value="Genomic_DNA"/>
</dbReference>
<feature type="region of interest" description="Disordered" evidence="4">
    <location>
        <begin position="216"/>
        <end position="249"/>
    </location>
</feature>
<dbReference type="InterPro" id="IPR001662">
    <property type="entry name" value="EF1B_G_C"/>
</dbReference>
<dbReference type="InterPro" id="IPR010987">
    <property type="entry name" value="Glutathione-S-Trfase_C-like"/>
</dbReference>
<dbReference type="InterPro" id="IPR050802">
    <property type="entry name" value="EF-GSTs"/>
</dbReference>
<name>A0AAV9IV17_CYACA</name>
<feature type="domain" description="GST N-terminal" evidence="6">
    <location>
        <begin position="1"/>
        <end position="81"/>
    </location>
</feature>
<dbReference type="PANTHER" id="PTHR43986:SF1">
    <property type="entry name" value="ELONGATION FACTOR 1-GAMMA"/>
    <property type="match status" value="1"/>
</dbReference>
<dbReference type="Pfam" id="PF13409">
    <property type="entry name" value="GST_N_2"/>
    <property type="match status" value="1"/>
</dbReference>
<dbReference type="InterPro" id="IPR004046">
    <property type="entry name" value="GST_C"/>
</dbReference>
<dbReference type="CDD" id="cd03181">
    <property type="entry name" value="GST_C_EF1Bgamma_like"/>
    <property type="match status" value="1"/>
</dbReference>
<evidence type="ECO:0000259" key="5">
    <source>
        <dbReference type="PROSITE" id="PS50040"/>
    </source>
</evidence>
<dbReference type="GO" id="GO:0005634">
    <property type="term" value="C:nucleus"/>
    <property type="evidence" value="ECO:0007669"/>
    <property type="project" value="TreeGrafter"/>
</dbReference>
<feature type="domain" description="GST C-terminal" evidence="7">
    <location>
        <begin position="87"/>
        <end position="218"/>
    </location>
</feature>
<evidence type="ECO:0000259" key="7">
    <source>
        <dbReference type="PROSITE" id="PS50405"/>
    </source>
</evidence>
<feature type="compositionally biased region" description="Low complexity" evidence="4">
    <location>
        <begin position="227"/>
        <end position="241"/>
    </location>
</feature>
<keyword evidence="1 3" id="KW-0251">Elongation factor</keyword>
<dbReference type="Pfam" id="PF00647">
    <property type="entry name" value="EF1G"/>
    <property type="match status" value="1"/>
</dbReference>
<dbReference type="Proteomes" id="UP001301350">
    <property type="component" value="Unassembled WGS sequence"/>
</dbReference>
<dbReference type="InterPro" id="IPR036249">
    <property type="entry name" value="Thioredoxin-like_sf"/>
</dbReference>
<dbReference type="Gene3D" id="3.40.30.10">
    <property type="entry name" value="Glutaredoxin"/>
    <property type="match status" value="1"/>
</dbReference>
<dbReference type="AlphaFoldDB" id="A0AAV9IV17"/>
<dbReference type="InterPro" id="IPR036433">
    <property type="entry name" value="EF1B_G_C_sf"/>
</dbReference>
<dbReference type="GO" id="GO:0003746">
    <property type="term" value="F:translation elongation factor activity"/>
    <property type="evidence" value="ECO:0007669"/>
    <property type="project" value="UniProtKB-UniRule"/>
</dbReference>